<reference evidence="1 4" key="1">
    <citation type="journal article" date="2020" name="Science">
        <title>Unexpected conservation and global transmission of agrobacterial virulence plasmids.</title>
        <authorList>
            <person name="Weisberg A.J."/>
            <person name="Davis E.W. 2nd"/>
            <person name="Tabima J."/>
            <person name="Belcher M.S."/>
            <person name="Miller M."/>
            <person name="Kuo C.H."/>
            <person name="Loper J.E."/>
            <person name="Grunwald N.J."/>
            <person name="Putnam M.L."/>
            <person name="Chang J.H."/>
        </authorList>
    </citation>
    <scope>NUCLEOTIDE SEQUENCE [LARGE SCALE GENOMIC DNA]</scope>
    <source>
        <strain evidence="1 4">A19/93</strain>
    </source>
</reference>
<gene>
    <name evidence="1" type="ORF">G6L72_09735</name>
    <name evidence="2" type="ORF">G6M88_02955</name>
</gene>
<dbReference type="Proteomes" id="UP000663912">
    <property type="component" value="Chromosome 1"/>
</dbReference>
<accession>A0AAE7UM09</accession>
<evidence type="ECO:0000313" key="2">
    <source>
        <dbReference type="EMBL" id="QTF99422.1"/>
    </source>
</evidence>
<dbReference type="InterPro" id="IPR036420">
    <property type="entry name" value="BRCT_dom_sf"/>
</dbReference>
<protein>
    <submittedName>
        <fullName evidence="2">NAD-dependent DNA ligase</fullName>
    </submittedName>
</protein>
<dbReference type="Gene3D" id="3.40.50.10190">
    <property type="entry name" value="BRCT domain"/>
    <property type="match status" value="1"/>
</dbReference>
<dbReference type="AlphaFoldDB" id="A0AAE7UM09"/>
<keyword evidence="4" id="KW-1185">Reference proteome</keyword>
<organism evidence="2 3">
    <name type="scientific">Agrobacterium rubi</name>
    <dbReference type="NCBI Taxonomy" id="28099"/>
    <lineage>
        <taxon>Bacteria</taxon>
        <taxon>Pseudomonadati</taxon>
        <taxon>Pseudomonadota</taxon>
        <taxon>Alphaproteobacteria</taxon>
        <taxon>Hyphomicrobiales</taxon>
        <taxon>Rhizobiaceae</taxon>
        <taxon>Rhizobium/Agrobacterium group</taxon>
        <taxon>Agrobacterium</taxon>
    </lineage>
</organism>
<reference evidence="2" key="2">
    <citation type="submission" date="2020-02" db="EMBL/GenBank/DDBJ databases">
        <title>Unexpected conservation and global transmission of agrobacterial virulence plasmids.</title>
        <authorList>
            <person name="Weisberg A.J."/>
            <person name="Davis E.W. II"/>
            <person name="Tabima J.R."/>
            <person name="Belcher M.S."/>
            <person name="Miller M."/>
            <person name="Kuo C.-H."/>
            <person name="Loper J.E."/>
            <person name="Grunwald N.J."/>
            <person name="Putnam M.L."/>
            <person name="Chang J.H."/>
        </authorList>
    </citation>
    <scope>NUCLEOTIDE SEQUENCE</scope>
    <source>
        <strain evidence="2">W2/73</strain>
    </source>
</reference>
<dbReference type="SUPFAM" id="SSF52113">
    <property type="entry name" value="BRCT domain"/>
    <property type="match status" value="1"/>
</dbReference>
<name>A0AAE7UM09_9HYPH</name>
<dbReference type="EMBL" id="CP049206">
    <property type="protein sequence ID" value="QTF99422.1"/>
    <property type="molecule type" value="Genomic_DNA"/>
</dbReference>
<sequence length="201" mass="22367">MNPDKLVRISNDRLSSRQVDELIGLARGLIADGAINQQEVEFLQRWLAANEVLSDNPLIGTLYRRVTDILADGHVDQTEMSELLETLGRFANNDFELGEILKSTTLPLCSPAPDLTFLGQNYCFTGTFNFGQRKHCEAAVVERGASTGNLTRKTNVLVVGIYATESWKHSSFGNKIVQASELRNNGQPIAIVSEEHWTKYL</sequence>
<dbReference type="CDD" id="cd17748">
    <property type="entry name" value="BRCT_DNA_ligase_like"/>
    <property type="match status" value="1"/>
</dbReference>
<proteinExistence type="predicted"/>
<evidence type="ECO:0000313" key="1">
    <source>
        <dbReference type="EMBL" id="NTF36984.1"/>
    </source>
</evidence>
<dbReference type="RefSeq" id="WP_065697911.1">
    <property type="nucleotide sequence ID" value="NZ_CP049206.1"/>
</dbReference>
<dbReference type="GO" id="GO:0016874">
    <property type="term" value="F:ligase activity"/>
    <property type="evidence" value="ECO:0007669"/>
    <property type="project" value="UniProtKB-KW"/>
</dbReference>
<keyword evidence="2" id="KW-0436">Ligase</keyword>
<dbReference type="Proteomes" id="UP000822331">
    <property type="component" value="Unassembled WGS sequence"/>
</dbReference>
<dbReference type="KEGG" id="arui:G6M88_02955"/>
<evidence type="ECO:0000313" key="4">
    <source>
        <dbReference type="Proteomes" id="UP000822331"/>
    </source>
</evidence>
<evidence type="ECO:0000313" key="3">
    <source>
        <dbReference type="Proteomes" id="UP000663912"/>
    </source>
</evidence>
<dbReference type="EMBL" id="JAAMCP010000005">
    <property type="protein sequence ID" value="NTF36984.1"/>
    <property type="molecule type" value="Genomic_DNA"/>
</dbReference>